<dbReference type="Proteomes" id="UP000256964">
    <property type="component" value="Unassembled WGS sequence"/>
</dbReference>
<evidence type="ECO:0000259" key="5">
    <source>
        <dbReference type="PROSITE" id="PS51767"/>
    </source>
</evidence>
<dbReference type="PANTHER" id="PTHR47966:SF51">
    <property type="entry name" value="BETA-SITE APP-CLEAVING ENZYME, ISOFORM A-RELATED"/>
    <property type="match status" value="1"/>
</dbReference>
<evidence type="ECO:0000256" key="4">
    <source>
        <dbReference type="SAM" id="SignalP"/>
    </source>
</evidence>
<reference evidence="6 7" key="1">
    <citation type="journal article" date="2018" name="Biotechnol. Biofuels">
        <title>Integrative visual omics of the white-rot fungus Polyporus brumalis exposes the biotechnological potential of its oxidative enzymes for delignifying raw plant biomass.</title>
        <authorList>
            <person name="Miyauchi S."/>
            <person name="Rancon A."/>
            <person name="Drula E."/>
            <person name="Hage H."/>
            <person name="Chaduli D."/>
            <person name="Favel A."/>
            <person name="Grisel S."/>
            <person name="Henrissat B."/>
            <person name="Herpoel-Gimbert I."/>
            <person name="Ruiz-Duenas F.J."/>
            <person name="Chevret D."/>
            <person name="Hainaut M."/>
            <person name="Lin J."/>
            <person name="Wang M."/>
            <person name="Pangilinan J."/>
            <person name="Lipzen A."/>
            <person name="Lesage-Meessen L."/>
            <person name="Navarro D."/>
            <person name="Riley R."/>
            <person name="Grigoriev I.V."/>
            <person name="Zhou S."/>
            <person name="Raouche S."/>
            <person name="Rosso M.N."/>
        </authorList>
    </citation>
    <scope>NUCLEOTIDE SEQUENCE [LARGE SCALE GENOMIC DNA]</scope>
    <source>
        <strain evidence="6 7">BRFM 1820</strain>
    </source>
</reference>
<dbReference type="EMBL" id="KZ857496">
    <property type="protein sequence ID" value="RDX41999.1"/>
    <property type="molecule type" value="Genomic_DNA"/>
</dbReference>
<dbReference type="InterPro" id="IPR021109">
    <property type="entry name" value="Peptidase_aspartic_dom_sf"/>
</dbReference>
<dbReference type="PROSITE" id="PS51767">
    <property type="entry name" value="PEPTIDASE_A1"/>
    <property type="match status" value="1"/>
</dbReference>
<feature type="signal peptide" evidence="4">
    <location>
        <begin position="1"/>
        <end position="19"/>
    </location>
</feature>
<dbReference type="OrthoDB" id="660550at2759"/>
<dbReference type="Gene3D" id="2.40.70.10">
    <property type="entry name" value="Acid Proteases"/>
    <property type="match status" value="2"/>
</dbReference>
<gene>
    <name evidence="6" type="ORF">OH76DRAFT_1363619</name>
</gene>
<keyword evidence="7" id="KW-1185">Reference proteome</keyword>
<dbReference type="InterPro" id="IPR001461">
    <property type="entry name" value="Aspartic_peptidase_A1"/>
</dbReference>
<dbReference type="InterPro" id="IPR034164">
    <property type="entry name" value="Pepsin-like_dom"/>
</dbReference>
<sequence>MFVFSLVTLYLGFTLLASASPLPVFGPLERNLANTNVVQNSLFSDSSSPTVLSLARRFNSTGSSNVLKFDQARAKAMQQRGRTDEDPSSAADASVINVDATSQAVSYVVEVIIGGRTCWYHLLVDTGSSNTWIGANASNPYVPTESSRLTGDGFDRTHPTHPGYEVLETVIIAEGLVLSGQSIGVALYADGMAGIDGILGIGPSALTRGSFLPDTAKSVNTVTDTAWYSGLLDARVISIFFRPSNTIDSKNGELTFGGIDKTKFKGPLHYTPLTTTGQTASFVGVMQTIVYGDESNVVLAPSAGILDTGTTLILIAPDAFKRYQAYTGGVPDDTVGLLSITPDQYAKLRTLVFIIGGVRYELTPNAQIWPRALNEALGGTSDKIYLIVNDLGSMSEGGMEFINGMSFLERFYMVYDIAGAQAGLAYTQYTYADIN</sequence>
<dbReference type="PROSITE" id="PS00141">
    <property type="entry name" value="ASP_PROTEASE"/>
    <property type="match status" value="2"/>
</dbReference>
<evidence type="ECO:0000313" key="6">
    <source>
        <dbReference type="EMBL" id="RDX41999.1"/>
    </source>
</evidence>
<keyword evidence="3" id="KW-0645">Protease</keyword>
<dbReference type="GO" id="GO:0006508">
    <property type="term" value="P:proteolysis"/>
    <property type="evidence" value="ECO:0007669"/>
    <property type="project" value="UniProtKB-KW"/>
</dbReference>
<keyword evidence="4" id="KW-0732">Signal</keyword>
<protein>
    <submittedName>
        <fullName evidence="6">Aspartic peptidase A1</fullName>
    </submittedName>
</protein>
<dbReference type="PANTHER" id="PTHR47966">
    <property type="entry name" value="BETA-SITE APP-CLEAVING ENZYME, ISOFORM A-RELATED"/>
    <property type="match status" value="1"/>
</dbReference>
<dbReference type="InterPro" id="IPR033121">
    <property type="entry name" value="PEPTIDASE_A1"/>
</dbReference>
<accession>A0A371CNX1</accession>
<evidence type="ECO:0000313" key="7">
    <source>
        <dbReference type="Proteomes" id="UP000256964"/>
    </source>
</evidence>
<feature type="chain" id="PRO_5016844111" evidence="4">
    <location>
        <begin position="20"/>
        <end position="435"/>
    </location>
</feature>
<keyword evidence="3" id="KW-0378">Hydrolase</keyword>
<dbReference type="GO" id="GO:0004190">
    <property type="term" value="F:aspartic-type endopeptidase activity"/>
    <property type="evidence" value="ECO:0007669"/>
    <property type="project" value="UniProtKB-KW"/>
</dbReference>
<comment type="similarity">
    <text evidence="1 3">Belongs to the peptidase A1 family.</text>
</comment>
<dbReference type="AlphaFoldDB" id="A0A371CNX1"/>
<feature type="domain" description="Peptidase A1" evidence="5">
    <location>
        <begin position="107"/>
        <end position="425"/>
    </location>
</feature>
<evidence type="ECO:0000256" key="2">
    <source>
        <dbReference type="ARBA" id="ARBA00022750"/>
    </source>
</evidence>
<dbReference type="PRINTS" id="PR00792">
    <property type="entry name" value="PEPSIN"/>
</dbReference>
<evidence type="ECO:0000256" key="1">
    <source>
        <dbReference type="ARBA" id="ARBA00007447"/>
    </source>
</evidence>
<dbReference type="CDD" id="cd05471">
    <property type="entry name" value="pepsin_like"/>
    <property type="match status" value="1"/>
</dbReference>
<name>A0A371CNX1_9APHY</name>
<dbReference type="STRING" id="139420.A0A371CNX1"/>
<proteinExistence type="inferred from homology"/>
<evidence type="ECO:0000256" key="3">
    <source>
        <dbReference type="RuleBase" id="RU000454"/>
    </source>
</evidence>
<dbReference type="SUPFAM" id="SSF50630">
    <property type="entry name" value="Acid proteases"/>
    <property type="match status" value="1"/>
</dbReference>
<keyword evidence="2 3" id="KW-0064">Aspartyl protease</keyword>
<organism evidence="6 7">
    <name type="scientific">Lentinus brumalis</name>
    <dbReference type="NCBI Taxonomy" id="2498619"/>
    <lineage>
        <taxon>Eukaryota</taxon>
        <taxon>Fungi</taxon>
        <taxon>Dikarya</taxon>
        <taxon>Basidiomycota</taxon>
        <taxon>Agaricomycotina</taxon>
        <taxon>Agaricomycetes</taxon>
        <taxon>Polyporales</taxon>
        <taxon>Polyporaceae</taxon>
        <taxon>Lentinus</taxon>
    </lineage>
</organism>
<dbReference type="InterPro" id="IPR001969">
    <property type="entry name" value="Aspartic_peptidase_AS"/>
</dbReference>
<dbReference type="Pfam" id="PF00026">
    <property type="entry name" value="Asp"/>
    <property type="match status" value="1"/>
</dbReference>